<evidence type="ECO:0000313" key="2">
    <source>
        <dbReference type="EMBL" id="KAK5839029.1"/>
    </source>
</evidence>
<reference evidence="2 3" key="1">
    <citation type="submission" date="2023-03" db="EMBL/GenBank/DDBJ databases">
        <title>WGS of Gossypium arboreum.</title>
        <authorList>
            <person name="Yu D."/>
        </authorList>
    </citation>
    <scope>NUCLEOTIDE SEQUENCE [LARGE SCALE GENOMIC DNA]</scope>
    <source>
        <tissue evidence="2">Leaf</tissue>
    </source>
</reference>
<keyword evidence="3" id="KW-1185">Reference proteome</keyword>
<organism evidence="2 3">
    <name type="scientific">Gossypium arboreum</name>
    <name type="common">Tree cotton</name>
    <name type="synonym">Gossypium nanking</name>
    <dbReference type="NCBI Taxonomy" id="29729"/>
    <lineage>
        <taxon>Eukaryota</taxon>
        <taxon>Viridiplantae</taxon>
        <taxon>Streptophyta</taxon>
        <taxon>Embryophyta</taxon>
        <taxon>Tracheophyta</taxon>
        <taxon>Spermatophyta</taxon>
        <taxon>Magnoliopsida</taxon>
        <taxon>eudicotyledons</taxon>
        <taxon>Gunneridae</taxon>
        <taxon>Pentapetalae</taxon>
        <taxon>rosids</taxon>
        <taxon>malvids</taxon>
        <taxon>Malvales</taxon>
        <taxon>Malvaceae</taxon>
        <taxon>Malvoideae</taxon>
        <taxon>Gossypium</taxon>
    </lineage>
</organism>
<dbReference type="Proteomes" id="UP001358586">
    <property type="component" value="Chromosome 3"/>
</dbReference>
<feature type="compositionally biased region" description="Basic and acidic residues" evidence="1">
    <location>
        <begin position="1"/>
        <end position="11"/>
    </location>
</feature>
<feature type="compositionally biased region" description="Low complexity" evidence="1">
    <location>
        <begin position="75"/>
        <end position="86"/>
    </location>
</feature>
<feature type="region of interest" description="Disordered" evidence="1">
    <location>
        <begin position="1"/>
        <end position="118"/>
    </location>
</feature>
<dbReference type="EMBL" id="JARKNE010000003">
    <property type="protein sequence ID" value="KAK5839029.1"/>
    <property type="molecule type" value="Genomic_DNA"/>
</dbReference>
<name>A0ABR0QJ47_GOSAR</name>
<comment type="caution">
    <text evidence="2">The sequence shown here is derived from an EMBL/GenBank/DDBJ whole genome shotgun (WGS) entry which is preliminary data.</text>
</comment>
<evidence type="ECO:0000313" key="3">
    <source>
        <dbReference type="Proteomes" id="UP001358586"/>
    </source>
</evidence>
<protein>
    <submittedName>
        <fullName evidence="2">Uncharacterized protein</fullName>
    </submittedName>
</protein>
<sequence length="138" mass="14575">MNSERKSKEKSGNFLCFEEEGRGGERGSSSSSASPQQHRQSHLPMVVSSKPGCCHPSASCEVSANSPMVLERLSTSHSSSSIGSGHDNVSVHPHTPDATHGGNEQLEAPSDNRGSDVQINVGANRLPSLSVISNMHPM</sequence>
<accession>A0ABR0QJ47</accession>
<gene>
    <name evidence="2" type="ORF">PVK06_007785</name>
</gene>
<evidence type="ECO:0000256" key="1">
    <source>
        <dbReference type="SAM" id="MobiDB-lite"/>
    </source>
</evidence>
<proteinExistence type="predicted"/>